<dbReference type="Gene3D" id="2.120.10.30">
    <property type="entry name" value="TolB, C-terminal domain"/>
    <property type="match status" value="1"/>
</dbReference>
<keyword evidence="6" id="KW-1185">Reference proteome</keyword>
<feature type="repeat" description="NHL" evidence="2">
    <location>
        <begin position="488"/>
        <end position="519"/>
    </location>
</feature>
<dbReference type="PANTHER" id="PTHR24104:SF53">
    <property type="match status" value="1"/>
</dbReference>
<dbReference type="Proteomes" id="UP000472263">
    <property type="component" value="Chromosome 2"/>
</dbReference>
<dbReference type="InterPro" id="IPR050952">
    <property type="entry name" value="TRIM-NHL_E3_ligases"/>
</dbReference>
<reference evidence="5" key="2">
    <citation type="submission" date="2025-08" db="UniProtKB">
        <authorList>
            <consortium name="Ensembl"/>
        </authorList>
    </citation>
    <scope>IDENTIFICATION</scope>
</reference>
<feature type="coiled-coil region" evidence="3">
    <location>
        <begin position="51"/>
        <end position="132"/>
    </location>
</feature>
<dbReference type="PROSITE" id="PS51125">
    <property type="entry name" value="NHL"/>
    <property type="match status" value="3"/>
</dbReference>
<dbReference type="SUPFAM" id="SSF101898">
    <property type="entry name" value="NHL repeat"/>
    <property type="match status" value="1"/>
</dbReference>
<keyword evidence="1" id="KW-0677">Repeat</keyword>
<dbReference type="InParanoid" id="A0A667ZIN8"/>
<dbReference type="PANTHER" id="PTHR24104">
    <property type="entry name" value="E3 UBIQUITIN-PROTEIN LIGASE NHLRC1-RELATED"/>
    <property type="match status" value="1"/>
</dbReference>
<evidence type="ECO:0000313" key="6">
    <source>
        <dbReference type="Proteomes" id="UP000472263"/>
    </source>
</evidence>
<feature type="repeat" description="NHL" evidence="2">
    <location>
        <begin position="446"/>
        <end position="478"/>
    </location>
</feature>
<dbReference type="InterPro" id="IPR011042">
    <property type="entry name" value="6-blade_b-propeller_TolB-like"/>
</dbReference>
<accession>A0A667ZIN8</accession>
<sequence>MRSHSERRALPGFSALLTPIRRDVTSPPPSSFSSRESIFTPISLNSPPNWMTQALSSLEQGERELQTLKERQQTEVEEVNRELDNAVIEAQREERRLLEKVEQDHRKAQQQLEQVKRENAAAVRVVESLVDRQLRKMGQLKDQIQRWGSSAGGSNKNQLQRGVAEVTQPWEISLPVKRNLTSNRVSRSLSMSAIEGDKLHQAKEQQQHTKDKKEKAVPALRDLEEESGSTALDSAYLVKQFGKQGSGRTDFNLPSGVHATVKGQLFVVDCGNARVQVTDLQKNVVQQVSPSGSERSARICNYFDVAVNSKGLIALTCAAERALLVFSRHGRLLQTFGGTMIGSTNEELDAPRGVTVNFQDDFLVADIKRGTLTALKLDPKTGARLERTVVTGFHRPYLVAACLTTGLMAVSERGNETGRVPCIRVLEPGWNTIRILGVCSGLGPVLSCPWGLCIDSDGDVLVADWGKQYHRVLLYPAKGVGWPLVIDNLSSPRGLALLPDGHMVVSDSMNHCIKIYQDYFLLSSHHDNYSTACF</sequence>
<reference evidence="5" key="3">
    <citation type="submission" date="2025-09" db="UniProtKB">
        <authorList>
            <consortium name="Ensembl"/>
        </authorList>
    </citation>
    <scope>IDENTIFICATION</scope>
</reference>
<evidence type="ECO:0000256" key="1">
    <source>
        <dbReference type="ARBA" id="ARBA00022737"/>
    </source>
</evidence>
<evidence type="ECO:0000313" key="5">
    <source>
        <dbReference type="Ensembl" id="ENSMMDP00005038623.1"/>
    </source>
</evidence>
<dbReference type="GO" id="GO:0061630">
    <property type="term" value="F:ubiquitin protein ligase activity"/>
    <property type="evidence" value="ECO:0007669"/>
    <property type="project" value="TreeGrafter"/>
</dbReference>
<evidence type="ECO:0000256" key="3">
    <source>
        <dbReference type="SAM" id="Coils"/>
    </source>
</evidence>
<protein>
    <submittedName>
        <fullName evidence="5">Uncharacterized protein</fullName>
    </submittedName>
</protein>
<proteinExistence type="predicted"/>
<dbReference type="GeneTree" id="ENSGT00940000164246"/>
<dbReference type="GO" id="GO:0000209">
    <property type="term" value="P:protein polyubiquitination"/>
    <property type="evidence" value="ECO:0007669"/>
    <property type="project" value="TreeGrafter"/>
</dbReference>
<dbReference type="Pfam" id="PF01436">
    <property type="entry name" value="NHL"/>
    <property type="match status" value="2"/>
</dbReference>
<dbReference type="CDD" id="cd14961">
    <property type="entry name" value="NHL_TRIM32_like"/>
    <property type="match status" value="1"/>
</dbReference>
<dbReference type="InterPro" id="IPR001258">
    <property type="entry name" value="NHL_repeat"/>
</dbReference>
<organism evidence="5 6">
    <name type="scientific">Myripristis murdjan</name>
    <name type="common">pinecone soldierfish</name>
    <dbReference type="NCBI Taxonomy" id="586833"/>
    <lineage>
        <taxon>Eukaryota</taxon>
        <taxon>Metazoa</taxon>
        <taxon>Chordata</taxon>
        <taxon>Craniata</taxon>
        <taxon>Vertebrata</taxon>
        <taxon>Euteleostomi</taxon>
        <taxon>Actinopterygii</taxon>
        <taxon>Neopterygii</taxon>
        <taxon>Teleostei</taxon>
        <taxon>Neoteleostei</taxon>
        <taxon>Acanthomorphata</taxon>
        <taxon>Holocentriformes</taxon>
        <taxon>Holocentridae</taxon>
        <taxon>Myripristis</taxon>
    </lineage>
</organism>
<evidence type="ECO:0000256" key="4">
    <source>
        <dbReference type="SAM" id="MobiDB-lite"/>
    </source>
</evidence>
<keyword evidence="3" id="KW-0175">Coiled coil</keyword>
<feature type="region of interest" description="Disordered" evidence="4">
    <location>
        <begin position="197"/>
        <end position="216"/>
    </location>
</feature>
<feature type="compositionally biased region" description="Polar residues" evidence="4">
    <location>
        <begin position="35"/>
        <end position="46"/>
    </location>
</feature>
<dbReference type="GO" id="GO:0043161">
    <property type="term" value="P:proteasome-mediated ubiquitin-dependent protein catabolic process"/>
    <property type="evidence" value="ECO:0007669"/>
    <property type="project" value="TreeGrafter"/>
</dbReference>
<feature type="region of interest" description="Disordered" evidence="4">
    <location>
        <begin position="1"/>
        <end position="46"/>
    </location>
</feature>
<dbReference type="AlphaFoldDB" id="A0A667ZIN8"/>
<reference evidence="5" key="1">
    <citation type="submission" date="2019-06" db="EMBL/GenBank/DDBJ databases">
        <authorList>
            <consortium name="Wellcome Sanger Institute Data Sharing"/>
        </authorList>
    </citation>
    <scope>NUCLEOTIDE SEQUENCE [LARGE SCALE GENOMIC DNA]</scope>
</reference>
<name>A0A667ZIN8_9TELE</name>
<dbReference type="Ensembl" id="ENSMMDT00005039427.1">
    <property type="protein sequence ID" value="ENSMMDP00005038623.1"/>
    <property type="gene ID" value="ENSMMDG00005017933.1"/>
</dbReference>
<feature type="repeat" description="NHL" evidence="2">
    <location>
        <begin position="238"/>
        <end position="281"/>
    </location>
</feature>
<evidence type="ECO:0000256" key="2">
    <source>
        <dbReference type="PROSITE-ProRule" id="PRU00504"/>
    </source>
</evidence>